<keyword evidence="1" id="KW-0805">Transcription regulation</keyword>
<dbReference type="PRINTS" id="PR00455">
    <property type="entry name" value="HTHTETR"/>
</dbReference>
<evidence type="ECO:0000313" key="7">
    <source>
        <dbReference type="Proteomes" id="UP001597475"/>
    </source>
</evidence>
<dbReference type="PANTHER" id="PTHR30055:SF239">
    <property type="entry name" value="TRANSCRIPTIONAL REGULATORY PROTEIN"/>
    <property type="match status" value="1"/>
</dbReference>
<dbReference type="Proteomes" id="UP001597475">
    <property type="component" value="Unassembled WGS sequence"/>
</dbReference>
<evidence type="ECO:0000313" key="6">
    <source>
        <dbReference type="EMBL" id="MFD2610557.1"/>
    </source>
</evidence>
<evidence type="ECO:0000256" key="2">
    <source>
        <dbReference type="ARBA" id="ARBA00023125"/>
    </source>
</evidence>
<dbReference type="PROSITE" id="PS50977">
    <property type="entry name" value="HTH_TETR_2"/>
    <property type="match status" value="1"/>
</dbReference>
<proteinExistence type="predicted"/>
<accession>A0ABW5P8W2</accession>
<evidence type="ECO:0000256" key="3">
    <source>
        <dbReference type="ARBA" id="ARBA00023163"/>
    </source>
</evidence>
<organism evidence="6 7">
    <name type="scientific">Deinococcus taklimakanensis</name>
    <dbReference type="NCBI Taxonomy" id="536443"/>
    <lineage>
        <taxon>Bacteria</taxon>
        <taxon>Thermotogati</taxon>
        <taxon>Deinococcota</taxon>
        <taxon>Deinococci</taxon>
        <taxon>Deinococcales</taxon>
        <taxon>Deinococcaceae</taxon>
        <taxon>Deinococcus</taxon>
    </lineage>
</organism>
<dbReference type="Pfam" id="PF00440">
    <property type="entry name" value="TetR_N"/>
    <property type="match status" value="1"/>
</dbReference>
<dbReference type="PANTHER" id="PTHR30055">
    <property type="entry name" value="HTH-TYPE TRANSCRIPTIONAL REGULATOR RUTR"/>
    <property type="match status" value="1"/>
</dbReference>
<dbReference type="InterPro" id="IPR009057">
    <property type="entry name" value="Homeodomain-like_sf"/>
</dbReference>
<dbReference type="InterPro" id="IPR025996">
    <property type="entry name" value="MT1864/Rv1816-like_C"/>
</dbReference>
<reference evidence="7" key="1">
    <citation type="journal article" date="2019" name="Int. J. Syst. Evol. Microbiol.">
        <title>The Global Catalogue of Microorganisms (GCM) 10K type strain sequencing project: providing services to taxonomists for standard genome sequencing and annotation.</title>
        <authorList>
            <consortium name="The Broad Institute Genomics Platform"/>
            <consortium name="The Broad Institute Genome Sequencing Center for Infectious Disease"/>
            <person name="Wu L."/>
            <person name="Ma J."/>
        </authorList>
    </citation>
    <scope>NUCLEOTIDE SEQUENCE [LARGE SCALE GENOMIC DNA]</scope>
    <source>
        <strain evidence="7">KCTC 33842</strain>
    </source>
</reference>
<sequence length="195" mass="21475">MPYPSKLSSEQILDSAEVLLESQGPEALTMRSLAEALQVRPSSLYRHFQSRETLLRALGDRATLALHNELRQATQGQEARPALLCAVTTYLNYARTHPHLYALMLVENDDLTPQELAESPGKQLWNTFLELIGAVSGHPDDTDHTVAFWTFLHGFVSLERTGAFGKSGPRGGLTVGVEALIGYMENAAKQSVRQS</sequence>
<evidence type="ECO:0000256" key="4">
    <source>
        <dbReference type="PROSITE-ProRule" id="PRU00335"/>
    </source>
</evidence>
<gene>
    <name evidence="6" type="ORF">ACFSR9_14100</name>
</gene>
<dbReference type="RefSeq" id="WP_386846806.1">
    <property type="nucleotide sequence ID" value="NZ_JBHUMK010000069.1"/>
</dbReference>
<dbReference type="InterPro" id="IPR036271">
    <property type="entry name" value="Tet_transcr_reg_TetR-rel_C_sf"/>
</dbReference>
<keyword evidence="2 4" id="KW-0238">DNA-binding</keyword>
<dbReference type="EMBL" id="JBHUMK010000069">
    <property type="protein sequence ID" value="MFD2610557.1"/>
    <property type="molecule type" value="Genomic_DNA"/>
</dbReference>
<evidence type="ECO:0000259" key="5">
    <source>
        <dbReference type="PROSITE" id="PS50977"/>
    </source>
</evidence>
<feature type="DNA-binding region" description="H-T-H motif" evidence="4">
    <location>
        <begin position="29"/>
        <end position="48"/>
    </location>
</feature>
<protein>
    <submittedName>
        <fullName evidence="6">TetR/AcrR family transcriptional regulator</fullName>
    </submittedName>
</protein>
<dbReference type="Gene3D" id="1.10.357.10">
    <property type="entry name" value="Tetracycline Repressor, domain 2"/>
    <property type="match status" value="1"/>
</dbReference>
<name>A0ABW5P8W2_9DEIO</name>
<dbReference type="Pfam" id="PF13305">
    <property type="entry name" value="TetR_C_33"/>
    <property type="match status" value="1"/>
</dbReference>
<feature type="domain" description="HTH tetR-type" evidence="5">
    <location>
        <begin position="6"/>
        <end position="66"/>
    </location>
</feature>
<comment type="caution">
    <text evidence="6">The sequence shown here is derived from an EMBL/GenBank/DDBJ whole genome shotgun (WGS) entry which is preliminary data.</text>
</comment>
<dbReference type="Gene3D" id="1.10.10.60">
    <property type="entry name" value="Homeodomain-like"/>
    <property type="match status" value="1"/>
</dbReference>
<dbReference type="SUPFAM" id="SSF46689">
    <property type="entry name" value="Homeodomain-like"/>
    <property type="match status" value="1"/>
</dbReference>
<keyword evidence="3" id="KW-0804">Transcription</keyword>
<dbReference type="InterPro" id="IPR001647">
    <property type="entry name" value="HTH_TetR"/>
</dbReference>
<dbReference type="InterPro" id="IPR050109">
    <property type="entry name" value="HTH-type_TetR-like_transc_reg"/>
</dbReference>
<dbReference type="SUPFAM" id="SSF48498">
    <property type="entry name" value="Tetracyclin repressor-like, C-terminal domain"/>
    <property type="match status" value="1"/>
</dbReference>
<keyword evidence="7" id="KW-1185">Reference proteome</keyword>
<evidence type="ECO:0000256" key="1">
    <source>
        <dbReference type="ARBA" id="ARBA00023015"/>
    </source>
</evidence>